<evidence type="ECO:0000313" key="3">
    <source>
        <dbReference type="Proteomes" id="UP000689195"/>
    </source>
</evidence>
<evidence type="ECO:0000256" key="1">
    <source>
        <dbReference type="PROSITE-ProRule" id="PRU00221"/>
    </source>
</evidence>
<proteinExistence type="predicted"/>
<comment type="caution">
    <text evidence="2">The sequence shown here is derived from an EMBL/GenBank/DDBJ whole genome shotgun (WGS) entry which is preliminary data.</text>
</comment>
<feature type="repeat" description="WD" evidence="1">
    <location>
        <begin position="63"/>
        <end position="92"/>
    </location>
</feature>
<dbReference type="Proteomes" id="UP000689195">
    <property type="component" value="Unassembled WGS sequence"/>
</dbReference>
<organism evidence="2 3">
    <name type="scientific">Paramecium pentaurelia</name>
    <dbReference type="NCBI Taxonomy" id="43138"/>
    <lineage>
        <taxon>Eukaryota</taxon>
        <taxon>Sar</taxon>
        <taxon>Alveolata</taxon>
        <taxon>Ciliophora</taxon>
        <taxon>Intramacronucleata</taxon>
        <taxon>Oligohymenophorea</taxon>
        <taxon>Peniculida</taxon>
        <taxon>Parameciidae</taxon>
        <taxon>Paramecium</taxon>
    </lineage>
</organism>
<name>A0A8S1T4N5_9CILI</name>
<evidence type="ECO:0000313" key="2">
    <source>
        <dbReference type="EMBL" id="CAD8145804.1"/>
    </source>
</evidence>
<gene>
    <name evidence="2" type="ORF">PPENT_87.1.T0150005</name>
</gene>
<keyword evidence="3" id="KW-1185">Reference proteome</keyword>
<protein>
    <submittedName>
        <fullName evidence="2">Uncharacterized protein</fullName>
    </submittedName>
</protein>
<reference evidence="2" key="1">
    <citation type="submission" date="2021-01" db="EMBL/GenBank/DDBJ databases">
        <authorList>
            <consortium name="Genoscope - CEA"/>
            <person name="William W."/>
        </authorList>
    </citation>
    <scope>NUCLEOTIDE SEQUENCE</scope>
</reference>
<dbReference type="AlphaFoldDB" id="A0A8S1T4N5"/>
<sequence>MAEVIGYQINFRLPTFDFHNWNLNLIKLIWKVSQLDLIKNYKKHCYFRRNLTWKIIIFFQSNFSTEVNYLLSLGIDHTIRLWDLSDYNSIRLKVKFAKPIQTLAFQFLNSEKNQDFKHIWQYSEIDVIEDQNQFDFKAAKQQLNIPKYIDEIKGRTQDILDSQTKFNSNIYTILFTPSQQQFMLGMGDGSILFYKIEQQTLKIYEKPICYHIFAKNPLLSALNCSIRGSTFQTIENENFEIVLCEKGGKK</sequence>
<accession>A0A8S1T4N5</accession>
<dbReference type="EMBL" id="CAJJDO010000015">
    <property type="protein sequence ID" value="CAD8145804.1"/>
    <property type="molecule type" value="Genomic_DNA"/>
</dbReference>
<dbReference type="PROSITE" id="PS50082">
    <property type="entry name" value="WD_REPEATS_2"/>
    <property type="match status" value="1"/>
</dbReference>
<keyword evidence="1" id="KW-0853">WD repeat</keyword>
<dbReference type="InterPro" id="IPR001680">
    <property type="entry name" value="WD40_rpt"/>
</dbReference>